<sequence length="171" mass="19125">MVKLYNLTTFDIMAELAFGEPLGLLASSSYSEWVGNIFGNLKANAFAQKASELHFAHAIERVNRRINTTTEETDIWNLVLRQPDSRQITKGGVYTNSSLFMVAGSETTATILSGVTYLLLKNPNKLARLVTEIRQVESEKDLTIRRLSKMTYLTAVLNEALKWYPPVPVGV</sequence>
<dbReference type="PANTHER" id="PTHR24305">
    <property type="entry name" value="CYTOCHROME P450"/>
    <property type="match status" value="1"/>
</dbReference>
<comment type="cofactor">
    <cofactor evidence="1">
        <name>heme</name>
        <dbReference type="ChEBI" id="CHEBI:30413"/>
    </cofactor>
</comment>
<evidence type="ECO:0000256" key="4">
    <source>
        <dbReference type="ARBA" id="ARBA00022723"/>
    </source>
</evidence>
<evidence type="ECO:0000256" key="3">
    <source>
        <dbReference type="ARBA" id="ARBA00022617"/>
    </source>
</evidence>
<dbReference type="PANTHER" id="PTHR24305:SF210">
    <property type="entry name" value="CYTOCHROME P450 MONOOXYGENASE ASQL-RELATED"/>
    <property type="match status" value="1"/>
</dbReference>
<organism evidence="6 7">
    <name type="scientific">Colletotrichum gloeosporioides</name>
    <name type="common">Anthracnose fungus</name>
    <name type="synonym">Glomerella cingulata</name>
    <dbReference type="NCBI Taxonomy" id="474922"/>
    <lineage>
        <taxon>Eukaryota</taxon>
        <taxon>Fungi</taxon>
        <taxon>Dikarya</taxon>
        <taxon>Ascomycota</taxon>
        <taxon>Pezizomycotina</taxon>
        <taxon>Sordariomycetes</taxon>
        <taxon>Hypocreomycetidae</taxon>
        <taxon>Glomerellales</taxon>
        <taxon>Glomerellaceae</taxon>
        <taxon>Colletotrichum</taxon>
        <taxon>Colletotrichum gloeosporioides species complex</taxon>
    </lineage>
</organism>
<dbReference type="EMBL" id="WVTB01000104">
    <property type="protein sequence ID" value="KAF3797946.1"/>
    <property type="molecule type" value="Genomic_DNA"/>
</dbReference>
<accession>A0A8H4FDJ4</accession>
<evidence type="ECO:0000256" key="2">
    <source>
        <dbReference type="ARBA" id="ARBA00010617"/>
    </source>
</evidence>
<dbReference type="GO" id="GO:0020037">
    <property type="term" value="F:heme binding"/>
    <property type="evidence" value="ECO:0007669"/>
    <property type="project" value="InterPro"/>
</dbReference>
<reference evidence="6" key="2">
    <citation type="submission" date="2020-03" db="EMBL/GenBank/DDBJ databases">
        <authorList>
            <person name="Fu F.-F."/>
            <person name="Chen J."/>
        </authorList>
    </citation>
    <scope>NUCLEOTIDE SEQUENCE</scope>
    <source>
        <strain evidence="6">Lc1</strain>
    </source>
</reference>
<dbReference type="RefSeq" id="XP_045257106.1">
    <property type="nucleotide sequence ID" value="XM_045407973.1"/>
</dbReference>
<dbReference type="Gene3D" id="1.10.630.10">
    <property type="entry name" value="Cytochrome P450"/>
    <property type="match status" value="1"/>
</dbReference>
<comment type="similarity">
    <text evidence="2">Belongs to the cytochrome P450 family.</text>
</comment>
<protein>
    <submittedName>
        <fullName evidence="6">Cytochrome P450 monooxygenase FUM2</fullName>
    </submittedName>
</protein>
<keyword evidence="4" id="KW-0479">Metal-binding</keyword>
<dbReference type="SUPFAM" id="SSF48264">
    <property type="entry name" value="Cytochrome P450"/>
    <property type="match status" value="1"/>
</dbReference>
<name>A0A8H4FDJ4_COLGL</name>
<keyword evidence="6" id="KW-0503">Monooxygenase</keyword>
<dbReference type="AlphaFoldDB" id="A0A8H4FDJ4"/>
<keyword evidence="6" id="KW-0560">Oxidoreductase</keyword>
<dbReference type="GeneID" id="69015141"/>
<evidence type="ECO:0000256" key="5">
    <source>
        <dbReference type="ARBA" id="ARBA00023004"/>
    </source>
</evidence>
<dbReference type="Proteomes" id="UP000613401">
    <property type="component" value="Unassembled WGS sequence"/>
</dbReference>
<dbReference type="GO" id="GO:0005506">
    <property type="term" value="F:iron ion binding"/>
    <property type="evidence" value="ECO:0007669"/>
    <property type="project" value="InterPro"/>
</dbReference>
<comment type="caution">
    <text evidence="6">The sequence shown here is derived from an EMBL/GenBank/DDBJ whole genome shotgun (WGS) entry which is preliminary data.</text>
</comment>
<dbReference type="GO" id="GO:0016705">
    <property type="term" value="F:oxidoreductase activity, acting on paired donors, with incorporation or reduction of molecular oxygen"/>
    <property type="evidence" value="ECO:0007669"/>
    <property type="project" value="InterPro"/>
</dbReference>
<evidence type="ECO:0000256" key="1">
    <source>
        <dbReference type="ARBA" id="ARBA00001971"/>
    </source>
</evidence>
<dbReference type="InterPro" id="IPR050121">
    <property type="entry name" value="Cytochrome_P450_monoxygenase"/>
</dbReference>
<dbReference type="GO" id="GO:0004497">
    <property type="term" value="F:monooxygenase activity"/>
    <property type="evidence" value="ECO:0007669"/>
    <property type="project" value="UniProtKB-KW"/>
</dbReference>
<gene>
    <name evidence="6" type="ORF">GCG54_00008000</name>
</gene>
<evidence type="ECO:0000313" key="6">
    <source>
        <dbReference type="EMBL" id="KAF3797946.1"/>
    </source>
</evidence>
<reference evidence="6" key="1">
    <citation type="journal article" date="2020" name="Phytopathology">
        <title>Genome sequence and comparative analysis of Colletotrichum gloeosporioides isolated from Liriodendron leaves.</title>
        <authorList>
            <person name="Fu F.F."/>
            <person name="Hao Z."/>
            <person name="Wang P."/>
            <person name="Lu Y."/>
            <person name="Xue L.J."/>
            <person name="Wei G."/>
            <person name="Tian Y."/>
            <person name="Baishi H."/>
            <person name="Xu H."/>
            <person name="Shi J."/>
            <person name="Cheng T."/>
            <person name="Wang G."/>
            <person name="Yi Y."/>
            <person name="Chen J."/>
        </authorList>
    </citation>
    <scope>NUCLEOTIDE SEQUENCE</scope>
    <source>
        <strain evidence="6">Lc1</strain>
    </source>
</reference>
<keyword evidence="7" id="KW-1185">Reference proteome</keyword>
<proteinExistence type="inferred from homology"/>
<evidence type="ECO:0000313" key="7">
    <source>
        <dbReference type="Proteomes" id="UP000613401"/>
    </source>
</evidence>
<dbReference type="InterPro" id="IPR036396">
    <property type="entry name" value="Cyt_P450_sf"/>
</dbReference>
<dbReference type="Pfam" id="PF00067">
    <property type="entry name" value="p450"/>
    <property type="match status" value="1"/>
</dbReference>
<keyword evidence="5" id="KW-0408">Iron</keyword>
<keyword evidence="3" id="KW-0349">Heme</keyword>
<dbReference type="InterPro" id="IPR001128">
    <property type="entry name" value="Cyt_P450"/>
</dbReference>